<evidence type="ECO:0000313" key="2">
    <source>
        <dbReference type="EMBL" id="KGJ91916.1"/>
    </source>
</evidence>
<evidence type="ECO:0000313" key="3">
    <source>
        <dbReference type="Proteomes" id="UP000029868"/>
    </source>
</evidence>
<dbReference type="EMBL" id="JQEC01000039">
    <property type="protein sequence ID" value="KGJ91916.1"/>
    <property type="molecule type" value="Genomic_DNA"/>
</dbReference>
<accession>A0A099KN57</accession>
<proteinExistence type="predicted"/>
<dbReference type="PATRIC" id="fig|28229.3.peg.2791"/>
<keyword evidence="1" id="KW-1133">Transmembrane helix</keyword>
<dbReference type="RefSeq" id="WP_033082787.1">
    <property type="nucleotide sequence ID" value="NZ_JQEC01000039.1"/>
</dbReference>
<sequence length="357" mass="41448">MNKYVYIGIIVPVILSFVFVAQRWRSIVPLPKKFSEYNFLSEGDVASESYEVVKLFDTWKGPTIVDGIIHLDAVIYDSEKEIVLFETHVIDYDKIDDEVEEKLPYRVFLKISKDGIFSDSITLDYSSSLHNSGIIYYNDCYIDWANSGDKTKKDYTDIISDENLTLQQLDNLIKGASAFDLAIDYDNDLTNLYLRHESGIKLIQSKKLYKNTEGSFGPIRMPTLKPYKVSYTPRFEEIHYAYEKPKNGVMTDLTYSIDTEYFIKNEKHSSSLGDYNNTRRVGWDGIGYFNLEHNSEFIKFKGYAFKEKLDRHLVYYPIGKDKSLAIIYLNKTAYDLRPFENTGVYVIRPKQGQNNIN</sequence>
<organism evidence="2 3">
    <name type="scientific">Colwellia psychrerythraea</name>
    <name type="common">Vibrio psychroerythus</name>
    <dbReference type="NCBI Taxonomy" id="28229"/>
    <lineage>
        <taxon>Bacteria</taxon>
        <taxon>Pseudomonadati</taxon>
        <taxon>Pseudomonadota</taxon>
        <taxon>Gammaproteobacteria</taxon>
        <taxon>Alteromonadales</taxon>
        <taxon>Colwelliaceae</taxon>
        <taxon>Colwellia</taxon>
    </lineage>
</organism>
<dbReference type="AlphaFoldDB" id="A0A099KN57"/>
<comment type="caution">
    <text evidence="2">The sequence shown here is derived from an EMBL/GenBank/DDBJ whole genome shotgun (WGS) entry which is preliminary data.</text>
</comment>
<protein>
    <submittedName>
        <fullName evidence="2">Uncharacterized protein</fullName>
    </submittedName>
</protein>
<keyword evidence="1" id="KW-0812">Transmembrane</keyword>
<dbReference type="Proteomes" id="UP000029868">
    <property type="component" value="Unassembled WGS sequence"/>
</dbReference>
<reference evidence="2 3" key="1">
    <citation type="submission" date="2014-08" db="EMBL/GenBank/DDBJ databases">
        <title>Genomic and Phenotypic Diversity of Colwellia psychrerythraea strains from Disparate Marine Basins.</title>
        <authorList>
            <person name="Techtmann S.M."/>
            <person name="Stelling S.C."/>
            <person name="Utturkar S.M."/>
            <person name="Alshibli N."/>
            <person name="Harris A."/>
            <person name="Brown S.D."/>
            <person name="Hazen T.C."/>
        </authorList>
    </citation>
    <scope>NUCLEOTIDE SEQUENCE [LARGE SCALE GENOMIC DNA]</scope>
    <source>
        <strain evidence="2 3">GAB14E</strain>
    </source>
</reference>
<gene>
    <name evidence="2" type="ORF">GAB14E_3073</name>
</gene>
<feature type="transmembrane region" description="Helical" evidence="1">
    <location>
        <begin position="6"/>
        <end position="24"/>
    </location>
</feature>
<dbReference type="OrthoDB" id="1411066at2"/>
<evidence type="ECO:0000256" key="1">
    <source>
        <dbReference type="SAM" id="Phobius"/>
    </source>
</evidence>
<name>A0A099KN57_COLPS</name>
<keyword evidence="1" id="KW-0472">Membrane</keyword>